<dbReference type="GO" id="GO:0003677">
    <property type="term" value="F:DNA binding"/>
    <property type="evidence" value="ECO:0007669"/>
    <property type="project" value="UniProtKB-KW"/>
</dbReference>
<dbReference type="RefSeq" id="WP_072791547.1">
    <property type="nucleotide sequence ID" value="NZ_FQUL01000030.1"/>
</dbReference>
<dbReference type="Pfam" id="PF00392">
    <property type="entry name" value="GntR"/>
    <property type="match status" value="1"/>
</dbReference>
<dbReference type="Pfam" id="PF07702">
    <property type="entry name" value="UTRA"/>
    <property type="match status" value="1"/>
</dbReference>
<dbReference type="InterPro" id="IPR036388">
    <property type="entry name" value="WH-like_DNA-bd_sf"/>
</dbReference>
<keyword evidence="1" id="KW-0805">Transcription regulation</keyword>
<evidence type="ECO:0000256" key="2">
    <source>
        <dbReference type="ARBA" id="ARBA00023125"/>
    </source>
</evidence>
<accession>A0A1M4WVU9</accession>
<dbReference type="PANTHER" id="PTHR44846">
    <property type="entry name" value="MANNOSYL-D-GLYCERATE TRANSPORT/METABOLISM SYSTEM REPRESSOR MNGR-RELATED"/>
    <property type="match status" value="1"/>
</dbReference>
<dbReference type="OrthoDB" id="8584262at2"/>
<sequence length="259" mass="28548">MAREKKWQIEGVLDPSDPMPLWAQLASALRDAILRGEFQSGFPSELELKGHFDVSRATVREAIRRLKEEGMLQSRQGSGTYVNGPNSYDRMQVSSSSIARAIRELGLEETSKVIGLEVVQDDRAARALNLSDGEKTLLVSRVRLGSQVPMALDYSWLKLPESLPLLDADLSQGALYESMVEECQILVSGGVDRYRASVATDLEAEYLSLEAGSPVIVAERIAYSGVTPIEYRRSTLATKRLALSAAWGFIPDKDKGESR</sequence>
<evidence type="ECO:0000259" key="4">
    <source>
        <dbReference type="PROSITE" id="PS50949"/>
    </source>
</evidence>
<proteinExistence type="predicted"/>
<evidence type="ECO:0000256" key="1">
    <source>
        <dbReference type="ARBA" id="ARBA00023015"/>
    </source>
</evidence>
<dbReference type="Proteomes" id="UP000184295">
    <property type="component" value="Unassembled WGS sequence"/>
</dbReference>
<evidence type="ECO:0000313" key="5">
    <source>
        <dbReference type="EMBL" id="SHE85411.1"/>
    </source>
</evidence>
<dbReference type="EMBL" id="FQUL01000030">
    <property type="protein sequence ID" value="SHE85411.1"/>
    <property type="molecule type" value="Genomic_DNA"/>
</dbReference>
<dbReference type="SMART" id="SM00345">
    <property type="entry name" value="HTH_GNTR"/>
    <property type="match status" value="1"/>
</dbReference>
<dbReference type="Gene3D" id="3.40.1410.10">
    <property type="entry name" value="Chorismate lyase-like"/>
    <property type="match status" value="1"/>
</dbReference>
<name>A0A1M4WVU9_9ACTN</name>
<dbReference type="SUPFAM" id="SSF64288">
    <property type="entry name" value="Chorismate lyase-like"/>
    <property type="match status" value="1"/>
</dbReference>
<keyword evidence="2" id="KW-0238">DNA-binding</keyword>
<feature type="domain" description="HTH gntR-type" evidence="4">
    <location>
        <begin position="19"/>
        <end position="85"/>
    </location>
</feature>
<dbReference type="AlphaFoldDB" id="A0A1M4WVU9"/>
<dbReference type="InterPro" id="IPR050679">
    <property type="entry name" value="Bact_HTH_transcr_reg"/>
</dbReference>
<dbReference type="GO" id="GO:0003700">
    <property type="term" value="F:DNA-binding transcription factor activity"/>
    <property type="evidence" value="ECO:0007669"/>
    <property type="project" value="InterPro"/>
</dbReference>
<dbReference type="InterPro" id="IPR000524">
    <property type="entry name" value="Tscrpt_reg_HTH_GntR"/>
</dbReference>
<reference evidence="6" key="1">
    <citation type="submission" date="2016-11" db="EMBL/GenBank/DDBJ databases">
        <authorList>
            <person name="Varghese N."/>
            <person name="Submissions S."/>
        </authorList>
    </citation>
    <scope>NUCLEOTIDE SEQUENCE [LARGE SCALE GENOMIC DNA]</scope>
    <source>
        <strain evidence="6">DSM 19514</strain>
    </source>
</reference>
<dbReference type="STRING" id="1121881.SAMN02745225_01805"/>
<dbReference type="InterPro" id="IPR028978">
    <property type="entry name" value="Chorismate_lyase_/UTRA_dom_sf"/>
</dbReference>
<dbReference type="CDD" id="cd07377">
    <property type="entry name" value="WHTH_GntR"/>
    <property type="match status" value="1"/>
</dbReference>
<organism evidence="5 6">
    <name type="scientific">Ferrithrix thermotolerans DSM 19514</name>
    <dbReference type="NCBI Taxonomy" id="1121881"/>
    <lineage>
        <taxon>Bacteria</taxon>
        <taxon>Bacillati</taxon>
        <taxon>Actinomycetota</taxon>
        <taxon>Acidimicrobiia</taxon>
        <taxon>Acidimicrobiales</taxon>
        <taxon>Acidimicrobiaceae</taxon>
        <taxon>Ferrithrix</taxon>
    </lineage>
</organism>
<keyword evidence="6" id="KW-1185">Reference proteome</keyword>
<dbReference type="PANTHER" id="PTHR44846:SF1">
    <property type="entry name" value="MANNOSYL-D-GLYCERATE TRANSPORT_METABOLISM SYSTEM REPRESSOR MNGR-RELATED"/>
    <property type="match status" value="1"/>
</dbReference>
<dbReference type="InterPro" id="IPR036390">
    <property type="entry name" value="WH_DNA-bd_sf"/>
</dbReference>
<gene>
    <name evidence="5" type="ORF">SAMN02745225_01805</name>
</gene>
<dbReference type="PRINTS" id="PR00035">
    <property type="entry name" value="HTHGNTR"/>
</dbReference>
<dbReference type="PROSITE" id="PS50949">
    <property type="entry name" value="HTH_GNTR"/>
    <property type="match status" value="1"/>
</dbReference>
<evidence type="ECO:0000313" key="6">
    <source>
        <dbReference type="Proteomes" id="UP000184295"/>
    </source>
</evidence>
<dbReference type="InterPro" id="IPR011663">
    <property type="entry name" value="UTRA"/>
</dbReference>
<dbReference type="SMART" id="SM00866">
    <property type="entry name" value="UTRA"/>
    <property type="match status" value="1"/>
</dbReference>
<evidence type="ECO:0000256" key="3">
    <source>
        <dbReference type="ARBA" id="ARBA00023163"/>
    </source>
</evidence>
<dbReference type="SUPFAM" id="SSF46785">
    <property type="entry name" value="Winged helix' DNA-binding domain"/>
    <property type="match status" value="1"/>
</dbReference>
<dbReference type="Gene3D" id="1.10.10.10">
    <property type="entry name" value="Winged helix-like DNA-binding domain superfamily/Winged helix DNA-binding domain"/>
    <property type="match status" value="1"/>
</dbReference>
<dbReference type="GO" id="GO:0045892">
    <property type="term" value="P:negative regulation of DNA-templated transcription"/>
    <property type="evidence" value="ECO:0007669"/>
    <property type="project" value="TreeGrafter"/>
</dbReference>
<keyword evidence="3" id="KW-0804">Transcription</keyword>
<protein>
    <submittedName>
        <fullName evidence="5">GntR family transcriptional regulator</fullName>
    </submittedName>
</protein>